<name>A0ABY9I6U9_9ACTN</name>
<accession>A0ABY9I6U9</accession>
<evidence type="ECO:0000313" key="1">
    <source>
        <dbReference type="EMBL" id="WLQ42319.1"/>
    </source>
</evidence>
<dbReference type="RefSeq" id="WP_306089535.1">
    <property type="nucleotide sequence ID" value="NZ_CP120992.1"/>
</dbReference>
<gene>
    <name evidence="1" type="ORF">P8A22_21590</name>
</gene>
<proteinExistence type="predicted"/>
<sequence>MNINALSGREVARRTARALGLGEMAIDLSAPEAICSSLRRAAAFLCPATPRELVDAVLEVLSPLDDSFAVTRVRVATQLDLLVAIGDLVELPNRKDRGSRRLYLAPPAYVTKAPGRFLLLGVRPDGVPLLDESVGAVVRFEGHVRSIEMDATTGPVRLHAAGLHEISIDDWRRQPSVASATAIVRGMRQRLDWAAQSGLVSDLTLLDPESPVLHYQGRWRLPADDDCGDYVARRPQAYGADLWCFVRVESGMPLALIDMPTDDPAVPACDEAWRLQAAIDAARGKPQILRIRRADGAPGSRTLDLFGPVPGWAQRYLELVGVPGLRARDALITYRVPLWAIGELTEFFADMLWMHVNDEGGVA</sequence>
<evidence type="ECO:0000313" key="2">
    <source>
        <dbReference type="Proteomes" id="UP001229952"/>
    </source>
</evidence>
<dbReference type="EMBL" id="CP120992">
    <property type="protein sequence ID" value="WLQ42319.1"/>
    <property type="molecule type" value="Genomic_DNA"/>
</dbReference>
<protein>
    <submittedName>
        <fullName evidence="1">Uncharacterized protein</fullName>
    </submittedName>
</protein>
<keyword evidence="2" id="KW-1185">Reference proteome</keyword>
<organism evidence="1 2">
    <name type="scientific">Streptomyces laculatispora</name>
    <dbReference type="NCBI Taxonomy" id="887464"/>
    <lineage>
        <taxon>Bacteria</taxon>
        <taxon>Bacillati</taxon>
        <taxon>Actinomycetota</taxon>
        <taxon>Actinomycetes</taxon>
        <taxon>Kitasatosporales</taxon>
        <taxon>Streptomycetaceae</taxon>
        <taxon>Streptomyces</taxon>
    </lineage>
</organism>
<reference evidence="1 2" key="1">
    <citation type="submission" date="2023-03" db="EMBL/GenBank/DDBJ databases">
        <title>Isolation and description of six Streptomyces strains from soil environments, able to metabolize different microbial glucans.</title>
        <authorList>
            <person name="Widen T."/>
            <person name="Larsbrink J."/>
        </authorList>
    </citation>
    <scope>NUCLEOTIDE SEQUENCE [LARGE SCALE GENOMIC DNA]</scope>
    <source>
        <strain evidence="1 2">Mut2</strain>
    </source>
</reference>
<dbReference type="Proteomes" id="UP001229952">
    <property type="component" value="Chromosome"/>
</dbReference>